<dbReference type="InterPro" id="IPR024079">
    <property type="entry name" value="MetalloPept_cat_dom_sf"/>
</dbReference>
<reference evidence="4" key="1">
    <citation type="journal article" date="2020" name="Cell">
        <title>Large-Scale Comparative Analyses of Tick Genomes Elucidate Their Genetic Diversity and Vector Capacities.</title>
        <authorList>
            <consortium name="Tick Genome and Microbiome Consortium (TIGMIC)"/>
            <person name="Jia N."/>
            <person name="Wang J."/>
            <person name="Shi W."/>
            <person name="Du L."/>
            <person name="Sun Y."/>
            <person name="Zhan W."/>
            <person name="Jiang J.F."/>
            <person name="Wang Q."/>
            <person name="Zhang B."/>
            <person name="Ji P."/>
            <person name="Bell-Sakyi L."/>
            <person name="Cui X.M."/>
            <person name="Yuan T.T."/>
            <person name="Jiang B.G."/>
            <person name="Yang W.F."/>
            <person name="Lam T.T."/>
            <person name="Chang Q.C."/>
            <person name="Ding S.J."/>
            <person name="Wang X.J."/>
            <person name="Zhu J.G."/>
            <person name="Ruan X.D."/>
            <person name="Zhao L."/>
            <person name="Wei J.T."/>
            <person name="Ye R.Z."/>
            <person name="Que T.C."/>
            <person name="Du C.H."/>
            <person name="Zhou Y.H."/>
            <person name="Cheng J.X."/>
            <person name="Dai P.F."/>
            <person name="Guo W.B."/>
            <person name="Han X.H."/>
            <person name="Huang E.J."/>
            <person name="Li L.F."/>
            <person name="Wei W."/>
            <person name="Gao Y.C."/>
            <person name="Liu J.Z."/>
            <person name="Shao H.Z."/>
            <person name="Wang X."/>
            <person name="Wang C.C."/>
            <person name="Yang T.C."/>
            <person name="Huo Q.B."/>
            <person name="Li W."/>
            <person name="Chen H.Y."/>
            <person name="Chen S.E."/>
            <person name="Zhou L.G."/>
            <person name="Ni X.B."/>
            <person name="Tian J.H."/>
            <person name="Sheng Y."/>
            <person name="Liu T."/>
            <person name="Pan Y.S."/>
            <person name="Xia L.Y."/>
            <person name="Li J."/>
            <person name="Zhao F."/>
            <person name="Cao W.C."/>
        </authorList>
    </citation>
    <scope>NUCLEOTIDE SEQUENCE</scope>
    <source>
        <strain evidence="4">Rsan-2018</strain>
    </source>
</reference>
<evidence type="ECO:0000256" key="2">
    <source>
        <dbReference type="SAM" id="MobiDB-lite"/>
    </source>
</evidence>
<dbReference type="Gene3D" id="3.40.390.10">
    <property type="entry name" value="Collagenase (Catalytic Domain)"/>
    <property type="match status" value="1"/>
</dbReference>
<organism evidence="4 5">
    <name type="scientific">Rhipicephalus sanguineus</name>
    <name type="common">Brown dog tick</name>
    <name type="synonym">Ixodes sanguineus</name>
    <dbReference type="NCBI Taxonomy" id="34632"/>
    <lineage>
        <taxon>Eukaryota</taxon>
        <taxon>Metazoa</taxon>
        <taxon>Ecdysozoa</taxon>
        <taxon>Arthropoda</taxon>
        <taxon>Chelicerata</taxon>
        <taxon>Arachnida</taxon>
        <taxon>Acari</taxon>
        <taxon>Parasitiformes</taxon>
        <taxon>Ixodida</taxon>
        <taxon>Ixodoidea</taxon>
        <taxon>Ixodidae</taxon>
        <taxon>Rhipicephalinae</taxon>
        <taxon>Rhipicephalus</taxon>
        <taxon>Rhipicephalus</taxon>
    </lineage>
</organism>
<accession>A0A9D4PUX1</accession>
<dbReference type="Pfam" id="PF05649">
    <property type="entry name" value="Peptidase_M13_N"/>
    <property type="match status" value="1"/>
</dbReference>
<protein>
    <recommendedName>
        <fullName evidence="3">Peptidase M13 N-terminal domain-containing protein</fullName>
    </recommendedName>
</protein>
<dbReference type="InterPro" id="IPR042089">
    <property type="entry name" value="Peptidase_M13_dom_2"/>
</dbReference>
<proteinExistence type="inferred from homology"/>
<sequence>MATVEVPLQPGSDRGRGDGDRQPRAPQVAVVPSRRNLAHLDEQHDDEAANQQPRERLLDRVVNYSIMLLRGVRKAATFLAILLGAAMLIKFMTLADETLAARQVPVLVHGNELLSTLRTVCDSHACQRYAWELQASLDVYRNPCRSLYDFVCGRWRRGAAVPSVREMAEVRLQREALQSVLASNSTQSPSPADISDRVAGLVSSCLRARRNPSELRAFLRDRGVLPHQWRSSPHAVLTTLVDLSLNWDIHIWFQLTVDSYENASTRVYIARSNVLEKRADVLRKIGKSRKYRAGVEGAFRILGLLDEQIPAAVVRKSSLDALVSALLENSGAVPEMGPVNLHLETMTETFTPAAPAKAWLDALRAAVPPAMNLSEETFVHVQSTRLLGTLNSLLEFASRRQNDVAEYIAYSAFLKIGWMVDDWNATTRDRPLYFMPARMTKRCLREVERMTGLAWFSMLSAPHVGGNFTRDLLTLIVPDMASSTDIIGPSEASVPLDVLPVPQPSFFAEWVAFKEAGLELTSSGLYDILRVDGVVRSRFWRRERNLTAEPLLFSYPFFHTQLHPALNYGGAGRLIARALLGLVTTNASEATEEIAVSVALRALRGALGGHEDAITNSATVDQLFFMASCYAVCDAEDSAGTARRACDAPVMKRPAYRTAFGCSPSAGKKSRATHVKFIDFSH</sequence>
<comment type="similarity">
    <text evidence="1">Belongs to the peptidase M13 family.</text>
</comment>
<evidence type="ECO:0000259" key="3">
    <source>
        <dbReference type="Pfam" id="PF05649"/>
    </source>
</evidence>
<comment type="caution">
    <text evidence="4">The sequence shown here is derived from an EMBL/GenBank/DDBJ whole genome shotgun (WGS) entry which is preliminary data.</text>
</comment>
<name>A0A9D4PUX1_RHISA</name>
<dbReference type="InterPro" id="IPR000718">
    <property type="entry name" value="Peptidase_M13"/>
</dbReference>
<dbReference type="SUPFAM" id="SSF55486">
    <property type="entry name" value="Metalloproteases ('zincins'), catalytic domain"/>
    <property type="match status" value="1"/>
</dbReference>
<keyword evidence="5" id="KW-1185">Reference proteome</keyword>
<gene>
    <name evidence="4" type="ORF">HPB52_002851</name>
</gene>
<dbReference type="Gene3D" id="1.10.1380.10">
    <property type="entry name" value="Neutral endopeptidase , domain2"/>
    <property type="match status" value="1"/>
</dbReference>
<dbReference type="GO" id="GO:0005886">
    <property type="term" value="C:plasma membrane"/>
    <property type="evidence" value="ECO:0007669"/>
    <property type="project" value="TreeGrafter"/>
</dbReference>
<evidence type="ECO:0000313" key="5">
    <source>
        <dbReference type="Proteomes" id="UP000821837"/>
    </source>
</evidence>
<reference evidence="4" key="2">
    <citation type="submission" date="2021-09" db="EMBL/GenBank/DDBJ databases">
        <authorList>
            <person name="Jia N."/>
            <person name="Wang J."/>
            <person name="Shi W."/>
            <person name="Du L."/>
            <person name="Sun Y."/>
            <person name="Zhan W."/>
            <person name="Jiang J."/>
            <person name="Wang Q."/>
            <person name="Zhang B."/>
            <person name="Ji P."/>
            <person name="Sakyi L.B."/>
            <person name="Cui X."/>
            <person name="Yuan T."/>
            <person name="Jiang B."/>
            <person name="Yang W."/>
            <person name="Lam T.T.-Y."/>
            <person name="Chang Q."/>
            <person name="Ding S."/>
            <person name="Wang X."/>
            <person name="Zhu J."/>
            <person name="Ruan X."/>
            <person name="Zhao L."/>
            <person name="Wei J."/>
            <person name="Que T."/>
            <person name="Du C."/>
            <person name="Cheng J."/>
            <person name="Dai P."/>
            <person name="Han X."/>
            <person name="Huang E."/>
            <person name="Gao Y."/>
            <person name="Liu J."/>
            <person name="Shao H."/>
            <person name="Ye R."/>
            <person name="Li L."/>
            <person name="Wei W."/>
            <person name="Wang X."/>
            <person name="Wang C."/>
            <person name="Huo Q."/>
            <person name="Li W."/>
            <person name="Guo W."/>
            <person name="Chen H."/>
            <person name="Chen S."/>
            <person name="Zhou L."/>
            <person name="Zhou L."/>
            <person name="Ni X."/>
            <person name="Tian J."/>
            <person name="Zhou Y."/>
            <person name="Sheng Y."/>
            <person name="Liu T."/>
            <person name="Pan Y."/>
            <person name="Xia L."/>
            <person name="Li J."/>
            <person name="Zhao F."/>
            <person name="Cao W."/>
        </authorList>
    </citation>
    <scope>NUCLEOTIDE SEQUENCE</scope>
    <source>
        <strain evidence="4">Rsan-2018</strain>
        <tissue evidence="4">Larvae</tissue>
    </source>
</reference>
<dbReference type="Proteomes" id="UP000821837">
    <property type="component" value="Unassembled WGS sequence"/>
</dbReference>
<dbReference type="PROSITE" id="PS51885">
    <property type="entry name" value="NEPRILYSIN"/>
    <property type="match status" value="1"/>
</dbReference>
<dbReference type="VEuPathDB" id="VectorBase:RSAN_040189"/>
<feature type="domain" description="Peptidase M13 N-terminal" evidence="3">
    <location>
        <begin position="143"/>
        <end position="456"/>
    </location>
</feature>
<feature type="region of interest" description="Disordered" evidence="2">
    <location>
        <begin position="1"/>
        <end position="36"/>
    </location>
</feature>
<evidence type="ECO:0000256" key="1">
    <source>
        <dbReference type="ARBA" id="ARBA00007357"/>
    </source>
</evidence>
<dbReference type="GO" id="GO:0004222">
    <property type="term" value="F:metalloendopeptidase activity"/>
    <property type="evidence" value="ECO:0007669"/>
    <property type="project" value="InterPro"/>
</dbReference>
<dbReference type="EMBL" id="JABSTV010001250">
    <property type="protein sequence ID" value="KAH7955679.1"/>
    <property type="molecule type" value="Genomic_DNA"/>
</dbReference>
<evidence type="ECO:0000313" key="4">
    <source>
        <dbReference type="EMBL" id="KAH7955679.1"/>
    </source>
</evidence>
<dbReference type="PANTHER" id="PTHR11733">
    <property type="entry name" value="ZINC METALLOPROTEASE FAMILY M13 NEPRILYSIN-RELATED"/>
    <property type="match status" value="1"/>
</dbReference>
<dbReference type="GO" id="GO:0016485">
    <property type="term" value="P:protein processing"/>
    <property type="evidence" value="ECO:0007669"/>
    <property type="project" value="TreeGrafter"/>
</dbReference>
<feature type="compositionally biased region" description="Basic and acidic residues" evidence="2">
    <location>
        <begin position="13"/>
        <end position="23"/>
    </location>
</feature>
<dbReference type="AlphaFoldDB" id="A0A9D4PUX1"/>
<dbReference type="InterPro" id="IPR008753">
    <property type="entry name" value="Peptidase_M13_N"/>
</dbReference>
<dbReference type="PANTHER" id="PTHR11733:SF241">
    <property type="entry name" value="GH26575P-RELATED"/>
    <property type="match status" value="1"/>
</dbReference>